<feature type="compositionally biased region" description="Polar residues" evidence="1">
    <location>
        <begin position="86"/>
        <end position="101"/>
    </location>
</feature>
<feature type="domain" description="Outer membrane protein beta-barrel" evidence="3">
    <location>
        <begin position="113"/>
        <end position="282"/>
    </location>
</feature>
<protein>
    <recommendedName>
        <fullName evidence="3">Outer membrane protein beta-barrel domain-containing protein</fullName>
    </recommendedName>
</protein>
<evidence type="ECO:0000313" key="5">
    <source>
        <dbReference type="Proteomes" id="UP000240912"/>
    </source>
</evidence>
<dbReference type="AlphaFoldDB" id="A0A2T3HGQ0"/>
<dbReference type="OrthoDB" id="1150878at2"/>
<feature type="compositionally biased region" description="Low complexity" evidence="1">
    <location>
        <begin position="25"/>
        <end position="61"/>
    </location>
</feature>
<gene>
    <name evidence="4" type="ORF">C7T94_18545</name>
</gene>
<reference evidence="4 5" key="1">
    <citation type="submission" date="2018-03" db="EMBL/GenBank/DDBJ databases">
        <authorList>
            <person name="Keele B.F."/>
        </authorList>
    </citation>
    <scope>NUCLEOTIDE SEQUENCE [LARGE SCALE GENOMIC DNA]</scope>
    <source>
        <strain evidence="4 5">YL28-9</strain>
    </source>
</reference>
<proteinExistence type="predicted"/>
<feature type="signal peptide" evidence="2">
    <location>
        <begin position="1"/>
        <end position="20"/>
    </location>
</feature>
<sequence length="310" mass="33059">MKNFIFATAIALFTTVSVSAQTQKKAAKKATTQSRTTSQSTKRTSSSATGTKQATSTTKSTVNKKKPVTTATPAARSNYSERNETSVRPSNPPTVHTVNRSEGSRVAKTAAPRFGIRAGLNLAKYALGDGNVSGYEAADFQKNLPGLNLSVYANLNISRSFTIQPAISLQGKGTKFVIDAPGESGTMTQRTLWIEVPVNALYSIQTGNAGHLLINAGPFVSYGVSGKTRLRADSGNQDFDISFGSDVESNLSAIDYGLNGGLGFRFNNGFTVNGNYSFGLAELTPKDRRELTSSTELKSRVLSFSVGYSF</sequence>
<keyword evidence="5" id="KW-1185">Reference proteome</keyword>
<organism evidence="4 5">
    <name type="scientific">Pedobacter yulinensis</name>
    <dbReference type="NCBI Taxonomy" id="2126353"/>
    <lineage>
        <taxon>Bacteria</taxon>
        <taxon>Pseudomonadati</taxon>
        <taxon>Bacteroidota</taxon>
        <taxon>Sphingobacteriia</taxon>
        <taxon>Sphingobacteriales</taxon>
        <taxon>Sphingobacteriaceae</taxon>
        <taxon>Pedobacter</taxon>
    </lineage>
</organism>
<feature type="chain" id="PRO_5015535943" description="Outer membrane protein beta-barrel domain-containing protein" evidence="2">
    <location>
        <begin position="21"/>
        <end position="310"/>
    </location>
</feature>
<evidence type="ECO:0000313" key="4">
    <source>
        <dbReference type="EMBL" id="PST81618.1"/>
    </source>
</evidence>
<name>A0A2T3HGQ0_9SPHI</name>
<dbReference type="EMBL" id="PYLS01000009">
    <property type="protein sequence ID" value="PST81618.1"/>
    <property type="molecule type" value="Genomic_DNA"/>
</dbReference>
<dbReference type="RefSeq" id="WP_107217497.1">
    <property type="nucleotide sequence ID" value="NZ_KZ686273.1"/>
</dbReference>
<comment type="caution">
    <text evidence="4">The sequence shown here is derived from an EMBL/GenBank/DDBJ whole genome shotgun (WGS) entry which is preliminary data.</text>
</comment>
<accession>A0A2T3HGQ0</accession>
<evidence type="ECO:0000256" key="2">
    <source>
        <dbReference type="SAM" id="SignalP"/>
    </source>
</evidence>
<evidence type="ECO:0000256" key="1">
    <source>
        <dbReference type="SAM" id="MobiDB-lite"/>
    </source>
</evidence>
<dbReference type="Proteomes" id="UP000240912">
    <property type="component" value="Unassembled WGS sequence"/>
</dbReference>
<dbReference type="InterPro" id="IPR025665">
    <property type="entry name" value="Beta-barrel_OMP_2"/>
</dbReference>
<dbReference type="Pfam" id="PF13568">
    <property type="entry name" value="OMP_b-brl_2"/>
    <property type="match status" value="1"/>
</dbReference>
<evidence type="ECO:0000259" key="3">
    <source>
        <dbReference type="Pfam" id="PF13568"/>
    </source>
</evidence>
<feature type="region of interest" description="Disordered" evidence="1">
    <location>
        <begin position="25"/>
        <end position="106"/>
    </location>
</feature>
<keyword evidence="2" id="KW-0732">Signal</keyword>